<keyword evidence="4" id="KW-1185">Reference proteome</keyword>
<feature type="compositionally biased region" description="Low complexity" evidence="1">
    <location>
        <begin position="540"/>
        <end position="558"/>
    </location>
</feature>
<evidence type="ECO:0000313" key="4">
    <source>
        <dbReference type="Proteomes" id="UP000678499"/>
    </source>
</evidence>
<feature type="region of interest" description="Disordered" evidence="1">
    <location>
        <begin position="214"/>
        <end position="237"/>
    </location>
</feature>
<feature type="region of interest" description="Disordered" evidence="1">
    <location>
        <begin position="436"/>
        <end position="456"/>
    </location>
</feature>
<dbReference type="EMBL" id="OA883291">
    <property type="protein sequence ID" value="CAD7278516.1"/>
    <property type="molecule type" value="Genomic_DNA"/>
</dbReference>
<dbReference type="InterPro" id="IPR002557">
    <property type="entry name" value="Chitin-bd_dom"/>
</dbReference>
<feature type="compositionally biased region" description="Basic and acidic residues" evidence="1">
    <location>
        <begin position="436"/>
        <end position="446"/>
    </location>
</feature>
<evidence type="ECO:0000313" key="3">
    <source>
        <dbReference type="EMBL" id="CAD7278516.1"/>
    </source>
</evidence>
<evidence type="ECO:0000259" key="2">
    <source>
        <dbReference type="PROSITE" id="PS50940"/>
    </source>
</evidence>
<feature type="compositionally biased region" description="Polar residues" evidence="1">
    <location>
        <begin position="973"/>
        <end position="998"/>
    </location>
</feature>
<dbReference type="Pfam" id="PF01607">
    <property type="entry name" value="CBM_14"/>
    <property type="match status" value="1"/>
</dbReference>
<feature type="region of interest" description="Disordered" evidence="1">
    <location>
        <begin position="972"/>
        <end position="998"/>
    </location>
</feature>
<feature type="compositionally biased region" description="Pro residues" evidence="1">
    <location>
        <begin position="525"/>
        <end position="539"/>
    </location>
</feature>
<accession>A0A7R9GDH0</accession>
<feature type="region of interest" description="Disordered" evidence="1">
    <location>
        <begin position="1065"/>
        <end position="1097"/>
    </location>
</feature>
<feature type="compositionally biased region" description="Pro residues" evidence="1">
    <location>
        <begin position="585"/>
        <end position="643"/>
    </location>
</feature>
<name>A0A7R9GDH0_9CRUS</name>
<feature type="region of interest" description="Disordered" evidence="1">
    <location>
        <begin position="323"/>
        <end position="351"/>
    </location>
</feature>
<organism evidence="3">
    <name type="scientific">Notodromas monacha</name>
    <dbReference type="NCBI Taxonomy" id="399045"/>
    <lineage>
        <taxon>Eukaryota</taxon>
        <taxon>Metazoa</taxon>
        <taxon>Ecdysozoa</taxon>
        <taxon>Arthropoda</taxon>
        <taxon>Crustacea</taxon>
        <taxon>Oligostraca</taxon>
        <taxon>Ostracoda</taxon>
        <taxon>Podocopa</taxon>
        <taxon>Podocopida</taxon>
        <taxon>Cypridocopina</taxon>
        <taxon>Cypridoidea</taxon>
        <taxon>Cyprididae</taxon>
        <taxon>Notodromas</taxon>
    </lineage>
</organism>
<sequence>MYVNIVDEQSPTLLKCGREKMSTTAAARKMFLSSSAFLLVWLFLVVSTTTSVTAGEIVVGNDTVSAAGNKNESDERRVIIVAAETKPEEDEKLRKPDQDTAERIVVRLGNKTVSTTTSRTSSSLSGTTLWKPPAPVYVVNASAMEPETSATPSAIVSKFDGTSQTRPPGVITHHKTFSFKVNKAVHNSNRTRVFGKRKKAEDTSETIIPSTPKLKTTRTTTTITSTSSTTTTTPTPITQKISSEEEADAELQRKIAEQVGKLYEEELAKQHGTDENFIPDDSDTFTRVSKAVTKNTALVSQRAKILRSGKSLKLAQKPKMHSNNLHLNKTSSTTKTTNGLPKQEQQKRDKRVHNSIIRPRGHYVQGDTKPQRTIITTKTNTIPTTPLPPRRKEPSSVISVKNAIDEDKNRGRKCLKIKDGKVVCKVLRMRHQSIDKQQEKPLVDEKQNEEEEDKQIVDEWKLPVPVLLPPTTHHPPLVLRPTVTRVPKTRPPIQYDADWQVPSVPQQRPPFQHHKRPPSSYQSSSPPPPLLPPPPPPQTSPVTPSRPLLPPITQYQQPQLPPPPQRTPNFRIIPVQLPPLQTMLHPPPPPHPHPPSPHPHPPSSHPHPPSPHQHPPSSHPHPPSPHPHPPSPHPHPLPPPHPHPASHHPHPPPPRPHPSSPHPHPPPLPSQYPSPAIHHQGRPSAHQPPSQILRPPPSPWTSDNEWHPMVVTPVRNFLQKPIADGSHPAAPVFPVPKQSKVTYHKQHPQEYKLQFQNQNLHLPQQLFQNVQKHAQKENTRDVFGTKFHLQPLSQNTIREPEHEHQIPQHGQQYPHELPKHHFHQQQQSNDNLHHERPQFAEEPLRNSFQHHAPQHVRNQGPPPRPPLETNKLHQHPQEGSRQRPELSISYVEPLQVVLAPTPDYHLQENTLDEKNPVDSPFSKPYFQPELTQAGVDWSHQNAPSKTAVKFTVGDAKQHPLSNPGRYLVEAKQQPLSNSHQQSSKRPFPSSNFRQVDQSPVQVVNHQTEDTVVVHHQKGKVYEETRNNHVESYPQPTPTTIAPYISRPTTNPYVSKYQQNIQNNYNANQNEPLRGTSGQLRRPNLDYTDYGETSSSDTKDSLKVSLLTSGEVFLGIPGRAGVDYPINEYFPETGFSCPARDQYLRTGPGDEYSETSGFSYHADPSTGCQGFHLCFHDGSSPAGFSFLCPNGTVFNDKYLVCDWWYNVRCQPQQQQQQQPSVYHPFSA</sequence>
<dbReference type="GO" id="GO:0008061">
    <property type="term" value="F:chitin binding"/>
    <property type="evidence" value="ECO:0007669"/>
    <property type="project" value="InterPro"/>
</dbReference>
<dbReference type="Proteomes" id="UP000678499">
    <property type="component" value="Unassembled WGS sequence"/>
</dbReference>
<dbReference type="InterPro" id="IPR052976">
    <property type="entry name" value="Scoloptoxin-like"/>
</dbReference>
<dbReference type="PRINTS" id="PR01217">
    <property type="entry name" value="PRICHEXTENSN"/>
</dbReference>
<feature type="compositionally biased region" description="Basic and acidic residues" evidence="1">
    <location>
        <begin position="875"/>
        <end position="884"/>
    </location>
</feature>
<feature type="region of interest" description="Disordered" evidence="1">
    <location>
        <begin position="470"/>
        <end position="705"/>
    </location>
</feature>
<feature type="compositionally biased region" description="Pro residues" evidence="1">
    <location>
        <begin position="651"/>
        <end position="672"/>
    </location>
</feature>
<dbReference type="PANTHER" id="PTHR22933:SF31">
    <property type="entry name" value="FI18007P1"/>
    <property type="match status" value="1"/>
</dbReference>
<dbReference type="OrthoDB" id="6364363at2759"/>
<feature type="compositionally biased region" description="Low complexity" evidence="1">
    <location>
        <begin position="328"/>
        <end position="338"/>
    </location>
</feature>
<gene>
    <name evidence="3" type="ORF">NMOB1V02_LOCUS6216</name>
</gene>
<reference evidence="3" key="1">
    <citation type="submission" date="2020-11" db="EMBL/GenBank/DDBJ databases">
        <authorList>
            <person name="Tran Van P."/>
        </authorList>
    </citation>
    <scope>NUCLEOTIDE SEQUENCE</scope>
</reference>
<proteinExistence type="predicted"/>
<dbReference type="InterPro" id="IPR036508">
    <property type="entry name" value="Chitin-bd_dom_sf"/>
</dbReference>
<dbReference type="EMBL" id="CAJPEX010001254">
    <property type="protein sequence ID" value="CAG0918668.1"/>
    <property type="molecule type" value="Genomic_DNA"/>
</dbReference>
<dbReference type="AlphaFoldDB" id="A0A7R9GDH0"/>
<dbReference type="GO" id="GO:0005576">
    <property type="term" value="C:extracellular region"/>
    <property type="evidence" value="ECO:0007669"/>
    <property type="project" value="InterPro"/>
</dbReference>
<dbReference type="SMART" id="SM00494">
    <property type="entry name" value="ChtBD2"/>
    <property type="match status" value="1"/>
</dbReference>
<protein>
    <recommendedName>
        <fullName evidence="2">Chitin-binding type-2 domain-containing protein</fullName>
    </recommendedName>
</protein>
<feature type="region of interest" description="Disordered" evidence="1">
    <location>
        <begin position="852"/>
        <end position="885"/>
    </location>
</feature>
<feature type="compositionally biased region" description="Low complexity" evidence="1">
    <location>
        <begin position="470"/>
        <end position="486"/>
    </location>
</feature>
<dbReference type="SUPFAM" id="SSF57625">
    <property type="entry name" value="Invertebrate chitin-binding proteins"/>
    <property type="match status" value="1"/>
</dbReference>
<feature type="domain" description="Chitin-binding type-2" evidence="2">
    <location>
        <begin position="1149"/>
        <end position="1210"/>
    </location>
</feature>
<evidence type="ECO:0000256" key="1">
    <source>
        <dbReference type="SAM" id="MobiDB-lite"/>
    </source>
</evidence>
<dbReference type="PROSITE" id="PS50940">
    <property type="entry name" value="CHIT_BIND_II"/>
    <property type="match status" value="1"/>
</dbReference>
<dbReference type="PANTHER" id="PTHR22933">
    <property type="entry name" value="FI18007P1-RELATED"/>
    <property type="match status" value="1"/>
</dbReference>
<dbReference type="Gene3D" id="2.170.140.10">
    <property type="entry name" value="Chitin binding domain"/>
    <property type="match status" value="1"/>
</dbReference>